<sequence length="303" mass="33837">MLLRHLRYLLAVAEHGNFTRAADALHVSQPTLSQQIRQLEELLQVQLLDRSGRMVRLTDAGSTYLHYVRNALRELEAGRRAIQDIQDLSRGELRIGLTPNFTHYLVGPLMERFNEHYPHIAIQLLEMTQDGIEAALAEDKLELGIAFVDAQGHTRSAEIASRPLFTEKLSLITGTAHRAKPKKLKLSIDNLQGEALALLTGDFATRQHIDRFFKVQGVAPPVAMEANSINAIVEIVRHGKLFTILPDYTVSMYEGLRPLQLEPALPPRTVALLRRKGAYVSAAARAFETLLIETVKDYPLAAA</sequence>
<protein>
    <submittedName>
        <fullName evidence="6">Transcriptional regulator</fullName>
    </submittedName>
</protein>
<evidence type="ECO:0000256" key="2">
    <source>
        <dbReference type="ARBA" id="ARBA00023015"/>
    </source>
</evidence>
<keyword evidence="2" id="KW-0805">Transcription regulation</keyword>
<dbReference type="Gene3D" id="3.40.190.290">
    <property type="match status" value="1"/>
</dbReference>
<dbReference type="FunFam" id="1.10.10.10:FF:000001">
    <property type="entry name" value="LysR family transcriptional regulator"/>
    <property type="match status" value="1"/>
</dbReference>
<reference evidence="6" key="2">
    <citation type="submission" date="2020-09" db="EMBL/GenBank/DDBJ databases">
        <authorList>
            <person name="Sun Q."/>
            <person name="Zhou Y."/>
        </authorList>
    </citation>
    <scope>NUCLEOTIDE SEQUENCE</scope>
    <source>
        <strain evidence="6">CGMCC 1.10998</strain>
    </source>
</reference>
<dbReference type="GO" id="GO:0005829">
    <property type="term" value="C:cytosol"/>
    <property type="evidence" value="ECO:0007669"/>
    <property type="project" value="TreeGrafter"/>
</dbReference>
<evidence type="ECO:0000313" key="7">
    <source>
        <dbReference type="Proteomes" id="UP000637423"/>
    </source>
</evidence>
<dbReference type="Pfam" id="PF03466">
    <property type="entry name" value="LysR_substrate"/>
    <property type="match status" value="1"/>
</dbReference>
<comment type="similarity">
    <text evidence="1">Belongs to the LysR transcriptional regulatory family.</text>
</comment>
<dbReference type="GO" id="GO:0003677">
    <property type="term" value="F:DNA binding"/>
    <property type="evidence" value="ECO:0007669"/>
    <property type="project" value="UniProtKB-KW"/>
</dbReference>
<dbReference type="EMBL" id="BMED01000001">
    <property type="protein sequence ID" value="GGC64547.1"/>
    <property type="molecule type" value="Genomic_DNA"/>
</dbReference>
<keyword evidence="3" id="KW-0238">DNA-binding</keyword>
<evidence type="ECO:0000256" key="4">
    <source>
        <dbReference type="ARBA" id="ARBA00023163"/>
    </source>
</evidence>
<evidence type="ECO:0000313" key="6">
    <source>
        <dbReference type="EMBL" id="GGC64547.1"/>
    </source>
</evidence>
<dbReference type="RefSeq" id="WP_188564791.1">
    <property type="nucleotide sequence ID" value="NZ_BMED01000001.1"/>
</dbReference>
<dbReference type="InterPro" id="IPR000847">
    <property type="entry name" value="LysR_HTH_N"/>
</dbReference>
<keyword evidence="7" id="KW-1185">Reference proteome</keyword>
<dbReference type="PRINTS" id="PR00039">
    <property type="entry name" value="HTHLYSR"/>
</dbReference>
<dbReference type="PANTHER" id="PTHR30419">
    <property type="entry name" value="HTH-TYPE TRANSCRIPTIONAL REGULATOR YBHD"/>
    <property type="match status" value="1"/>
</dbReference>
<feature type="domain" description="HTH lysR-type" evidence="5">
    <location>
        <begin position="1"/>
        <end position="58"/>
    </location>
</feature>
<comment type="caution">
    <text evidence="6">The sequence shown here is derived from an EMBL/GenBank/DDBJ whole genome shotgun (WGS) entry which is preliminary data.</text>
</comment>
<dbReference type="InterPro" id="IPR050950">
    <property type="entry name" value="HTH-type_LysR_regulators"/>
</dbReference>
<name>A0A916UAG0_9BURK</name>
<gene>
    <name evidence="6" type="primary">cynR</name>
    <name evidence="6" type="ORF">GCM10011396_09420</name>
</gene>
<dbReference type="NCBIfam" id="NF008416">
    <property type="entry name" value="PRK11242.1"/>
    <property type="match status" value="1"/>
</dbReference>
<keyword evidence="4" id="KW-0804">Transcription</keyword>
<dbReference type="Pfam" id="PF00126">
    <property type="entry name" value="HTH_1"/>
    <property type="match status" value="1"/>
</dbReference>
<evidence type="ECO:0000259" key="5">
    <source>
        <dbReference type="PROSITE" id="PS50931"/>
    </source>
</evidence>
<dbReference type="GO" id="GO:0003700">
    <property type="term" value="F:DNA-binding transcription factor activity"/>
    <property type="evidence" value="ECO:0007669"/>
    <property type="project" value="InterPro"/>
</dbReference>
<dbReference type="AlphaFoldDB" id="A0A916UAG0"/>
<accession>A0A916UAG0</accession>
<dbReference type="PROSITE" id="PS50931">
    <property type="entry name" value="HTH_LYSR"/>
    <property type="match status" value="1"/>
</dbReference>
<dbReference type="InterPro" id="IPR005119">
    <property type="entry name" value="LysR_subst-bd"/>
</dbReference>
<evidence type="ECO:0000256" key="1">
    <source>
        <dbReference type="ARBA" id="ARBA00009437"/>
    </source>
</evidence>
<dbReference type="InterPro" id="IPR036388">
    <property type="entry name" value="WH-like_DNA-bd_sf"/>
</dbReference>
<organism evidence="6 7">
    <name type="scientific">Undibacterium terreum</name>
    <dbReference type="NCBI Taxonomy" id="1224302"/>
    <lineage>
        <taxon>Bacteria</taxon>
        <taxon>Pseudomonadati</taxon>
        <taxon>Pseudomonadota</taxon>
        <taxon>Betaproteobacteria</taxon>
        <taxon>Burkholderiales</taxon>
        <taxon>Oxalobacteraceae</taxon>
        <taxon>Undibacterium</taxon>
    </lineage>
</organism>
<proteinExistence type="inferred from homology"/>
<evidence type="ECO:0000256" key="3">
    <source>
        <dbReference type="ARBA" id="ARBA00023125"/>
    </source>
</evidence>
<dbReference type="SUPFAM" id="SSF46785">
    <property type="entry name" value="Winged helix' DNA-binding domain"/>
    <property type="match status" value="1"/>
</dbReference>
<dbReference type="Gene3D" id="1.10.10.10">
    <property type="entry name" value="Winged helix-like DNA-binding domain superfamily/Winged helix DNA-binding domain"/>
    <property type="match status" value="1"/>
</dbReference>
<dbReference type="Proteomes" id="UP000637423">
    <property type="component" value="Unassembled WGS sequence"/>
</dbReference>
<reference evidence="6" key="1">
    <citation type="journal article" date="2014" name="Int. J. Syst. Evol. Microbiol.">
        <title>Complete genome sequence of Corynebacterium casei LMG S-19264T (=DSM 44701T), isolated from a smear-ripened cheese.</title>
        <authorList>
            <consortium name="US DOE Joint Genome Institute (JGI-PGF)"/>
            <person name="Walter F."/>
            <person name="Albersmeier A."/>
            <person name="Kalinowski J."/>
            <person name="Ruckert C."/>
        </authorList>
    </citation>
    <scope>NUCLEOTIDE SEQUENCE</scope>
    <source>
        <strain evidence="6">CGMCC 1.10998</strain>
    </source>
</reference>
<dbReference type="InterPro" id="IPR036390">
    <property type="entry name" value="WH_DNA-bd_sf"/>
</dbReference>
<dbReference type="SUPFAM" id="SSF53850">
    <property type="entry name" value="Periplasmic binding protein-like II"/>
    <property type="match status" value="1"/>
</dbReference>